<dbReference type="Proteomes" id="UP001085076">
    <property type="component" value="Miscellaneous, Linkage group lg01"/>
</dbReference>
<evidence type="ECO:0000313" key="8">
    <source>
        <dbReference type="Proteomes" id="UP001085076"/>
    </source>
</evidence>
<evidence type="ECO:0000256" key="4">
    <source>
        <dbReference type="ARBA" id="ARBA00023163"/>
    </source>
</evidence>
<evidence type="ECO:0000256" key="1">
    <source>
        <dbReference type="ARBA" id="ARBA00004604"/>
    </source>
</evidence>
<proteinExistence type="inferred from homology"/>
<dbReference type="EMBL" id="JAGGNH010000001">
    <property type="protein sequence ID" value="KAJ0987451.1"/>
    <property type="molecule type" value="Genomic_DNA"/>
</dbReference>
<keyword evidence="8" id="KW-1185">Reference proteome</keyword>
<keyword evidence="5" id="KW-0539">Nucleus</keyword>
<dbReference type="GO" id="GO:0003677">
    <property type="term" value="F:DNA binding"/>
    <property type="evidence" value="ECO:0007669"/>
    <property type="project" value="InterPro"/>
</dbReference>
<comment type="subcellular location">
    <subcellularLocation>
        <location evidence="1">Nucleus</location>
        <location evidence="1">Nucleolus</location>
    </subcellularLocation>
</comment>
<protein>
    <recommendedName>
        <fullName evidence="9">DNA-directed RNA polymerase I subunit rpa49</fullName>
    </recommendedName>
</protein>
<evidence type="ECO:0000256" key="5">
    <source>
        <dbReference type="ARBA" id="ARBA00023242"/>
    </source>
</evidence>
<feature type="region of interest" description="Disordered" evidence="6">
    <location>
        <begin position="1"/>
        <end position="21"/>
    </location>
</feature>
<evidence type="ECO:0008006" key="9">
    <source>
        <dbReference type="Google" id="ProtNLM"/>
    </source>
</evidence>
<dbReference type="GO" id="GO:0005730">
    <property type="term" value="C:nucleolus"/>
    <property type="evidence" value="ECO:0007669"/>
    <property type="project" value="UniProtKB-SubCell"/>
</dbReference>
<dbReference type="PANTHER" id="PTHR14440">
    <property type="entry name" value="DNA-DIRECTED RNA POLYMERASE I SUBUNIT RPA49"/>
    <property type="match status" value="1"/>
</dbReference>
<name>A0A9D5HT10_9LILI</name>
<dbReference type="OrthoDB" id="532500at2759"/>
<comment type="caution">
    <text evidence="7">The sequence shown here is derived from an EMBL/GenBank/DDBJ whole genome shotgun (WGS) entry which is preliminary data.</text>
</comment>
<evidence type="ECO:0000313" key="7">
    <source>
        <dbReference type="EMBL" id="KAJ0987451.1"/>
    </source>
</evidence>
<reference evidence="7" key="2">
    <citation type="journal article" date="2022" name="Hortic Res">
        <title>The genome of Dioscorea zingiberensis sheds light on the biosynthesis, origin and evolution of the medicinally important diosgenin saponins.</title>
        <authorList>
            <person name="Li Y."/>
            <person name="Tan C."/>
            <person name="Li Z."/>
            <person name="Guo J."/>
            <person name="Li S."/>
            <person name="Chen X."/>
            <person name="Wang C."/>
            <person name="Dai X."/>
            <person name="Yang H."/>
            <person name="Song W."/>
            <person name="Hou L."/>
            <person name="Xu J."/>
            <person name="Tong Z."/>
            <person name="Xu A."/>
            <person name="Yuan X."/>
            <person name="Wang W."/>
            <person name="Yang Q."/>
            <person name="Chen L."/>
            <person name="Sun Z."/>
            <person name="Wang K."/>
            <person name="Pan B."/>
            <person name="Chen J."/>
            <person name="Bao Y."/>
            <person name="Liu F."/>
            <person name="Qi X."/>
            <person name="Gang D.R."/>
            <person name="Wen J."/>
            <person name="Li J."/>
        </authorList>
    </citation>
    <scope>NUCLEOTIDE SEQUENCE</scope>
    <source>
        <strain evidence="7">Dzin_1.0</strain>
    </source>
</reference>
<dbReference type="GO" id="GO:0000428">
    <property type="term" value="C:DNA-directed RNA polymerase complex"/>
    <property type="evidence" value="ECO:0007669"/>
    <property type="project" value="UniProtKB-KW"/>
</dbReference>
<dbReference type="AlphaFoldDB" id="A0A9D5HT10"/>
<dbReference type="GO" id="GO:0006351">
    <property type="term" value="P:DNA-templated transcription"/>
    <property type="evidence" value="ECO:0007669"/>
    <property type="project" value="InterPro"/>
</dbReference>
<feature type="compositionally biased region" description="Basic residues" evidence="6">
    <location>
        <begin position="10"/>
        <end position="19"/>
    </location>
</feature>
<accession>A0A9D5HT10</accession>
<evidence type="ECO:0000256" key="6">
    <source>
        <dbReference type="SAM" id="MobiDB-lite"/>
    </source>
</evidence>
<dbReference type="InterPro" id="IPR009668">
    <property type="entry name" value="RNA_pol-assoc_fac_A49-like"/>
</dbReference>
<gene>
    <name evidence="7" type="ORF">J5N97_005807</name>
</gene>
<reference evidence="7" key="1">
    <citation type="submission" date="2021-03" db="EMBL/GenBank/DDBJ databases">
        <authorList>
            <person name="Li Z."/>
            <person name="Yang C."/>
        </authorList>
    </citation>
    <scope>NUCLEOTIDE SEQUENCE</scope>
    <source>
        <strain evidence="7">Dzin_1.0</strain>
        <tissue evidence="7">Leaf</tissue>
    </source>
</reference>
<dbReference type="Pfam" id="PF06870">
    <property type="entry name" value="RNA_pol_I_A49"/>
    <property type="match status" value="1"/>
</dbReference>
<comment type="similarity">
    <text evidence="2">Belongs to the eukaryotic RPA49/POLR1E RNA polymerase subunit family.</text>
</comment>
<sequence length="418" mass="47810">MEEEESRREPKSKKRKRLKVGMEVVSETPDRIPPLLGYFPSGYNPEGEAEQPEIKVLRNQRRTGRLELVVRPQGSNVQFVGRSYAGEATSPQLCTYALGVLDKESQSLKIIPIAANKVFRLEPRVVKRSSSEKDVGEVLAEESVGRKISELTNLYGTKKNRDKVSKWKLLNEQKNDHAATALLEGPKADDIVEEASEVKAVRNIPPHDISADTPEKAYLLDEIILPGERRHLMDILEMVQSDTAFGSSIKFWEENGYPSFVYNRIDKFSEIKDEDELKNLACIFSYITHLITFMNKTSKGRRFKSSHSSNSAALHNIPRVVHQKLTELFVDPESHVLSTEKRELLIGYILVLTLFADNFQTEPADIAKDLKIPYSELKPYYQQLGCKIVHDHTSRKSFQTLPVPLQFPQTRTYRKRRR</sequence>
<keyword evidence="4" id="KW-0804">Transcription</keyword>
<organism evidence="7 8">
    <name type="scientific">Dioscorea zingiberensis</name>
    <dbReference type="NCBI Taxonomy" id="325984"/>
    <lineage>
        <taxon>Eukaryota</taxon>
        <taxon>Viridiplantae</taxon>
        <taxon>Streptophyta</taxon>
        <taxon>Embryophyta</taxon>
        <taxon>Tracheophyta</taxon>
        <taxon>Spermatophyta</taxon>
        <taxon>Magnoliopsida</taxon>
        <taxon>Liliopsida</taxon>
        <taxon>Dioscoreales</taxon>
        <taxon>Dioscoreaceae</taxon>
        <taxon>Dioscorea</taxon>
    </lineage>
</organism>
<evidence type="ECO:0000256" key="3">
    <source>
        <dbReference type="ARBA" id="ARBA00022478"/>
    </source>
</evidence>
<evidence type="ECO:0000256" key="2">
    <source>
        <dbReference type="ARBA" id="ARBA00009430"/>
    </source>
</evidence>
<keyword evidence="3" id="KW-0240">DNA-directed RNA polymerase</keyword>